<dbReference type="InterPro" id="IPR001789">
    <property type="entry name" value="Sig_transdc_resp-reg_receiver"/>
</dbReference>
<sequence length="197" mass="21382">MLRTGIHDATPSLVSERYVPDAALRVRSRRRSRNFPVRMGHLSHAGGMVPPVGSSEIVATAWRREEAPERRFGRRTAMKRVLIVEDHAVFRQALACVLGRHTGLRESVEAGSLTEALELLPDATVDAAIVDLCLPDGDGSELKSGLRGQDPGIGVLALCKNADLEHHDRALGAGATEVLSKEASIEEILRTVRRLTA</sequence>
<dbReference type="CDD" id="cd17535">
    <property type="entry name" value="REC_NarL-like"/>
    <property type="match status" value="1"/>
</dbReference>
<dbReference type="GO" id="GO:0000160">
    <property type="term" value="P:phosphorelay signal transduction system"/>
    <property type="evidence" value="ECO:0007669"/>
    <property type="project" value="InterPro"/>
</dbReference>
<dbReference type="EMBL" id="CP045121">
    <property type="protein sequence ID" value="QIN78671.1"/>
    <property type="molecule type" value="Genomic_DNA"/>
</dbReference>
<dbReference type="InterPro" id="IPR058245">
    <property type="entry name" value="NreC/VraR/RcsB-like_REC"/>
</dbReference>
<dbReference type="Gene3D" id="3.40.50.2300">
    <property type="match status" value="1"/>
</dbReference>
<dbReference type="SMART" id="SM00448">
    <property type="entry name" value="REC"/>
    <property type="match status" value="1"/>
</dbReference>
<dbReference type="PANTHER" id="PTHR45566">
    <property type="entry name" value="HTH-TYPE TRANSCRIPTIONAL REGULATOR YHJB-RELATED"/>
    <property type="match status" value="1"/>
</dbReference>
<evidence type="ECO:0000259" key="2">
    <source>
        <dbReference type="PROSITE" id="PS50110"/>
    </source>
</evidence>
<keyword evidence="1" id="KW-0597">Phosphoprotein</keyword>
<dbReference type="PANTHER" id="PTHR45566:SF2">
    <property type="entry name" value="NARL SUBFAMILY"/>
    <property type="match status" value="1"/>
</dbReference>
<organism evidence="3 4">
    <name type="scientific">Rubrobacter marinus</name>
    <dbReference type="NCBI Taxonomy" id="2653852"/>
    <lineage>
        <taxon>Bacteria</taxon>
        <taxon>Bacillati</taxon>
        <taxon>Actinomycetota</taxon>
        <taxon>Rubrobacteria</taxon>
        <taxon>Rubrobacterales</taxon>
        <taxon>Rubrobacteraceae</taxon>
        <taxon>Rubrobacter</taxon>
    </lineage>
</organism>
<dbReference type="KEGG" id="rmar:GBA65_09235"/>
<feature type="domain" description="Response regulatory" evidence="2">
    <location>
        <begin position="80"/>
        <end position="196"/>
    </location>
</feature>
<feature type="modified residue" description="4-aspartylphosphate" evidence="1">
    <location>
        <position position="131"/>
    </location>
</feature>
<proteinExistence type="predicted"/>
<protein>
    <submittedName>
        <fullName evidence="3">Response regulator</fullName>
    </submittedName>
</protein>
<dbReference type="Pfam" id="PF00072">
    <property type="entry name" value="Response_reg"/>
    <property type="match status" value="1"/>
</dbReference>
<evidence type="ECO:0000256" key="1">
    <source>
        <dbReference type="PROSITE-ProRule" id="PRU00169"/>
    </source>
</evidence>
<name>A0A6G8PWS3_9ACTN</name>
<dbReference type="PROSITE" id="PS50110">
    <property type="entry name" value="RESPONSE_REGULATORY"/>
    <property type="match status" value="1"/>
</dbReference>
<dbReference type="Proteomes" id="UP000502706">
    <property type="component" value="Chromosome"/>
</dbReference>
<accession>A0A6G8PWS3</accession>
<dbReference type="InterPro" id="IPR051015">
    <property type="entry name" value="EvgA-like"/>
</dbReference>
<dbReference type="InterPro" id="IPR011006">
    <property type="entry name" value="CheY-like_superfamily"/>
</dbReference>
<evidence type="ECO:0000313" key="4">
    <source>
        <dbReference type="Proteomes" id="UP000502706"/>
    </source>
</evidence>
<dbReference type="SUPFAM" id="SSF52172">
    <property type="entry name" value="CheY-like"/>
    <property type="match status" value="1"/>
</dbReference>
<keyword evidence="4" id="KW-1185">Reference proteome</keyword>
<dbReference type="AlphaFoldDB" id="A0A6G8PWS3"/>
<reference evidence="3 4" key="1">
    <citation type="submission" date="2019-10" db="EMBL/GenBank/DDBJ databases">
        <title>Rubrobacter sp nov SCSIO 52915 isolated from a deep-sea sediment in the South China Sea.</title>
        <authorList>
            <person name="Chen R.W."/>
        </authorList>
    </citation>
    <scope>NUCLEOTIDE SEQUENCE [LARGE SCALE GENOMIC DNA]</scope>
    <source>
        <strain evidence="3 4">SCSIO 52915</strain>
    </source>
</reference>
<gene>
    <name evidence="3" type="ORF">GBA65_09235</name>
</gene>
<evidence type="ECO:0000313" key="3">
    <source>
        <dbReference type="EMBL" id="QIN78671.1"/>
    </source>
</evidence>